<keyword evidence="1" id="KW-0001">2Fe-2S</keyword>
<evidence type="ECO:0000313" key="9">
    <source>
        <dbReference type="EMBL" id="GAP62231.1"/>
    </source>
</evidence>
<dbReference type="FunCoup" id="A0A0M8K793">
    <property type="interactions" value="230"/>
</dbReference>
<feature type="domain" description="Rieske" evidence="8">
    <location>
        <begin position="57"/>
        <end position="150"/>
    </location>
</feature>
<evidence type="ECO:0000256" key="4">
    <source>
        <dbReference type="ARBA" id="ARBA00023014"/>
    </source>
</evidence>
<dbReference type="GO" id="GO:0016020">
    <property type="term" value="C:membrane"/>
    <property type="evidence" value="ECO:0007669"/>
    <property type="project" value="InterPro"/>
</dbReference>
<keyword evidence="7" id="KW-0472">Membrane</keyword>
<keyword evidence="2" id="KW-0479">Metal-binding</keyword>
<comment type="cofactor">
    <cofactor evidence="6">
        <name>[2Fe-2S] cluster</name>
        <dbReference type="ChEBI" id="CHEBI:190135"/>
    </cofactor>
</comment>
<dbReference type="AlphaFoldDB" id="A0A0M8K793"/>
<dbReference type="InterPro" id="IPR017941">
    <property type="entry name" value="Rieske_2Fe-2S"/>
</dbReference>
<protein>
    <submittedName>
        <fullName evidence="9">Cytochrome b6-f complex iron-sulfur subunit</fullName>
        <ecNumber evidence="9">1.10.9.1</ecNumber>
    </submittedName>
</protein>
<reference evidence="10" key="2">
    <citation type="submission" date="2015-08" db="EMBL/GenBank/DDBJ databases">
        <title>Draft Genome Sequence of a Heterotrophic Facultative Anaerobic Bacterium Ardenticatena maritima Strain 110S.</title>
        <authorList>
            <person name="Kawaichi S."/>
            <person name="Yoshida T."/>
            <person name="Sako Y."/>
            <person name="Nakamura R."/>
        </authorList>
    </citation>
    <scope>NUCLEOTIDE SEQUENCE [LARGE SCALE GENOMIC DNA]</scope>
    <source>
        <strain evidence="10">110S</strain>
    </source>
</reference>
<accession>A0A0M8K793</accession>
<dbReference type="RefSeq" id="WP_054492144.1">
    <property type="nucleotide sequence ID" value="NZ_BBZA01000037.1"/>
</dbReference>
<dbReference type="GO" id="GO:0046872">
    <property type="term" value="F:metal ion binding"/>
    <property type="evidence" value="ECO:0007669"/>
    <property type="project" value="UniProtKB-KW"/>
</dbReference>
<evidence type="ECO:0000256" key="3">
    <source>
        <dbReference type="ARBA" id="ARBA00023004"/>
    </source>
</evidence>
<dbReference type="Pfam" id="PF00355">
    <property type="entry name" value="Rieske"/>
    <property type="match status" value="1"/>
</dbReference>
<keyword evidence="5" id="KW-1015">Disulfide bond</keyword>
<evidence type="ECO:0000256" key="2">
    <source>
        <dbReference type="ARBA" id="ARBA00022723"/>
    </source>
</evidence>
<dbReference type="EC" id="1.10.9.1" evidence="9"/>
<dbReference type="Proteomes" id="UP000037784">
    <property type="component" value="Unassembled WGS sequence"/>
</dbReference>
<keyword evidence="9" id="KW-0560">Oxidoreductase</keyword>
<keyword evidence="4" id="KW-0411">Iron-sulfur</keyword>
<dbReference type="InterPro" id="IPR036922">
    <property type="entry name" value="Rieske_2Fe-2S_sf"/>
</dbReference>
<dbReference type="GO" id="GO:0016705">
    <property type="term" value="F:oxidoreductase activity, acting on paired donors, with incorporation or reduction of molecular oxygen"/>
    <property type="evidence" value="ECO:0007669"/>
    <property type="project" value="UniProtKB-ARBA"/>
</dbReference>
<dbReference type="SUPFAM" id="SSF50022">
    <property type="entry name" value="ISP domain"/>
    <property type="match status" value="1"/>
</dbReference>
<name>A0A0M8K793_9CHLR</name>
<sequence>MAHEQAQPSDGIKPLTRREFLNYVWLGSLGVFFAEIGGMGLLFAFPRFREGEFGGVFNLGPASNLPPVGSAPQANTKGKFWLVHLEEGVLALYVVCTHLGCLYRWQEAQNRFICPCHGSQFQKDGTYIQGPAPRSLDRFVVRMLDAAGNVLAETDRVKKGPVPVPSPDAIVTVDTGDLLRGDPH</sequence>
<dbReference type="InterPro" id="IPR014349">
    <property type="entry name" value="Rieske_Fe-S_prot"/>
</dbReference>
<gene>
    <name evidence="9" type="primary">petC</name>
    <name evidence="9" type="ORF">ARMA_0654</name>
</gene>
<feature type="transmembrane region" description="Helical" evidence="7">
    <location>
        <begin position="23"/>
        <end position="45"/>
    </location>
</feature>
<keyword evidence="3" id="KW-0408">Iron</keyword>
<evidence type="ECO:0000256" key="1">
    <source>
        <dbReference type="ARBA" id="ARBA00022714"/>
    </source>
</evidence>
<keyword evidence="10" id="KW-1185">Reference proteome</keyword>
<dbReference type="PRINTS" id="PR00162">
    <property type="entry name" value="RIESKE"/>
</dbReference>
<dbReference type="Gene3D" id="2.102.10.10">
    <property type="entry name" value="Rieske [2Fe-2S] iron-sulphur domain"/>
    <property type="match status" value="1"/>
</dbReference>
<dbReference type="GO" id="GO:0004497">
    <property type="term" value="F:monooxygenase activity"/>
    <property type="evidence" value="ECO:0007669"/>
    <property type="project" value="UniProtKB-ARBA"/>
</dbReference>
<dbReference type="EMBL" id="BBZA01000037">
    <property type="protein sequence ID" value="GAP62231.1"/>
    <property type="molecule type" value="Genomic_DNA"/>
</dbReference>
<dbReference type="GO" id="GO:0051537">
    <property type="term" value="F:2 iron, 2 sulfur cluster binding"/>
    <property type="evidence" value="ECO:0007669"/>
    <property type="project" value="UniProtKB-KW"/>
</dbReference>
<evidence type="ECO:0000256" key="5">
    <source>
        <dbReference type="ARBA" id="ARBA00023157"/>
    </source>
</evidence>
<evidence type="ECO:0000313" key="10">
    <source>
        <dbReference type="Proteomes" id="UP000037784"/>
    </source>
</evidence>
<dbReference type="InterPro" id="IPR005805">
    <property type="entry name" value="Rieske_Fe-S_prot_C"/>
</dbReference>
<dbReference type="InParanoid" id="A0A0M8K793"/>
<evidence type="ECO:0000256" key="6">
    <source>
        <dbReference type="ARBA" id="ARBA00034078"/>
    </source>
</evidence>
<reference evidence="9 10" key="1">
    <citation type="journal article" date="2015" name="Genome Announc.">
        <title>Draft Genome Sequence of a Heterotrophic Facultative Anaerobic Thermophilic Bacterium, Ardenticatena maritima Strain 110ST.</title>
        <authorList>
            <person name="Kawaichi S."/>
            <person name="Yoshida T."/>
            <person name="Sako Y."/>
            <person name="Nakamura R."/>
        </authorList>
    </citation>
    <scope>NUCLEOTIDE SEQUENCE [LARGE SCALE GENOMIC DNA]</scope>
    <source>
        <strain evidence="9 10">110S</strain>
    </source>
</reference>
<keyword evidence="7" id="KW-1133">Transmembrane helix</keyword>
<keyword evidence="7" id="KW-0812">Transmembrane</keyword>
<comment type="caution">
    <text evidence="9">The sequence shown here is derived from an EMBL/GenBank/DDBJ whole genome shotgun (WGS) entry which is preliminary data.</text>
</comment>
<evidence type="ECO:0000259" key="8">
    <source>
        <dbReference type="PROSITE" id="PS51296"/>
    </source>
</evidence>
<dbReference type="PROSITE" id="PS51296">
    <property type="entry name" value="RIESKE"/>
    <property type="match status" value="1"/>
</dbReference>
<proteinExistence type="predicted"/>
<organism evidence="9 10">
    <name type="scientific">Ardenticatena maritima</name>
    <dbReference type="NCBI Taxonomy" id="872965"/>
    <lineage>
        <taxon>Bacteria</taxon>
        <taxon>Bacillati</taxon>
        <taxon>Chloroflexota</taxon>
        <taxon>Ardenticatenia</taxon>
        <taxon>Ardenticatenales</taxon>
        <taxon>Ardenticatenaceae</taxon>
        <taxon>Ardenticatena</taxon>
    </lineage>
</organism>
<dbReference type="PANTHER" id="PTHR10134">
    <property type="entry name" value="CYTOCHROME B-C1 COMPLEX SUBUNIT RIESKE, MITOCHONDRIAL"/>
    <property type="match status" value="1"/>
</dbReference>
<evidence type="ECO:0000256" key="7">
    <source>
        <dbReference type="SAM" id="Phobius"/>
    </source>
</evidence>